<accession>A0A0A1H2C6</accession>
<comment type="pathway">
    <text evidence="3">Carbohydrate degradation; pentose phosphate pathway; D-ribose 5-phosphate from D-ribulose 5-phosphate (non-oxidative stage): step 1/1.</text>
</comment>
<comment type="catalytic activity">
    <reaction evidence="1 3">
        <text>aldehydo-D-ribose 5-phosphate = D-ribulose 5-phosphate</text>
        <dbReference type="Rhea" id="RHEA:14657"/>
        <dbReference type="ChEBI" id="CHEBI:58121"/>
        <dbReference type="ChEBI" id="CHEBI:58273"/>
        <dbReference type="EC" id="5.3.1.6"/>
    </reaction>
</comment>
<proteinExistence type="inferred from homology"/>
<comment type="function">
    <text evidence="3">Catalyzes the reversible conversion of ribose-5-phosphate to ribulose 5-phosphate.</text>
</comment>
<dbReference type="NCBIfam" id="TIGR00021">
    <property type="entry name" value="rpiA"/>
    <property type="match status" value="1"/>
</dbReference>
<dbReference type="FunFam" id="3.40.50.1360:FF:000001">
    <property type="entry name" value="Ribose-5-phosphate isomerase A"/>
    <property type="match status" value="1"/>
</dbReference>
<feature type="binding site" evidence="3">
    <location>
        <begin position="34"/>
        <end position="37"/>
    </location>
    <ligand>
        <name>substrate</name>
    </ligand>
</feature>
<dbReference type="Gene3D" id="3.30.70.260">
    <property type="match status" value="1"/>
</dbReference>
<feature type="binding site" evidence="3">
    <location>
        <begin position="103"/>
        <end position="106"/>
    </location>
    <ligand>
        <name>substrate</name>
    </ligand>
</feature>
<comment type="similarity">
    <text evidence="3">Belongs to the ribose 5-phosphate isomerase family.</text>
</comment>
<dbReference type="EMBL" id="AP014681">
    <property type="protein sequence ID" value="BAP86851.1"/>
    <property type="molecule type" value="Genomic_DNA"/>
</dbReference>
<dbReference type="GO" id="GO:0005829">
    <property type="term" value="C:cytosol"/>
    <property type="evidence" value="ECO:0007669"/>
    <property type="project" value="TreeGrafter"/>
</dbReference>
<dbReference type="KEGG" id="lho:LOOC260_200770"/>
<dbReference type="PANTHER" id="PTHR11934:SF0">
    <property type="entry name" value="RIBOSE-5-PHOSPHATE ISOMERASE"/>
    <property type="match status" value="1"/>
</dbReference>
<dbReference type="SUPFAM" id="SSF100950">
    <property type="entry name" value="NagB/RpiA/CoA transferase-like"/>
    <property type="match status" value="1"/>
</dbReference>
<dbReference type="InterPro" id="IPR004788">
    <property type="entry name" value="Ribose5P_isomerase_type_A"/>
</dbReference>
<dbReference type="HAMAP" id="MF_00170">
    <property type="entry name" value="Rib_5P_isom_A"/>
    <property type="match status" value="1"/>
</dbReference>
<evidence type="ECO:0000256" key="3">
    <source>
        <dbReference type="HAMAP-Rule" id="MF_00170"/>
    </source>
</evidence>
<dbReference type="AlphaFoldDB" id="A0A0A1H2C6"/>
<dbReference type="HOGENOM" id="CLU_056590_1_0_9"/>
<dbReference type="GO" id="GO:0006014">
    <property type="term" value="P:D-ribose metabolic process"/>
    <property type="evidence" value="ECO:0007669"/>
    <property type="project" value="TreeGrafter"/>
</dbReference>
<comment type="subunit">
    <text evidence="3">Homodimer.</text>
</comment>
<keyword evidence="2 3" id="KW-0413">Isomerase</keyword>
<protein>
    <recommendedName>
        <fullName evidence="3">Ribose-5-phosphate isomerase A</fullName>
        <ecNumber evidence="3">5.3.1.6</ecNumber>
    </recommendedName>
    <alternativeName>
        <fullName evidence="3">Phosphoriboisomerase A</fullName>
        <shortName evidence="3">PRI</shortName>
    </alternativeName>
</protein>
<evidence type="ECO:0000313" key="5">
    <source>
        <dbReference type="Proteomes" id="UP000031620"/>
    </source>
</evidence>
<dbReference type="InterPro" id="IPR020672">
    <property type="entry name" value="Ribose5P_isomerase_typA_subgr"/>
</dbReference>
<evidence type="ECO:0000256" key="2">
    <source>
        <dbReference type="ARBA" id="ARBA00023235"/>
    </source>
</evidence>
<evidence type="ECO:0000313" key="4">
    <source>
        <dbReference type="EMBL" id="BAP86851.1"/>
    </source>
</evidence>
<sequence length="240" mass="25802">MSTINTELQNKLKKTAAVKAADYVKDDMIVGLGSGSTVTMLVDELGRQVQEEGLKFTGVSTSISTAKQAKSLGIKIVDLDSIDTIDLTIDGADQVDSDFNGIKGGGGNLLWEKIVAANSKKLVWIVDKSKVVDRIGAFPLAVDVEPFGSHHVLKKFSDAGFNPVVRTDKDGKVFKTDSNNIILDLHLHEINNPDKLADTLINTVGVVEHGLFLNAVNEVVVGKEGAPQILINSKVHPSYQ</sequence>
<reference evidence="4 5" key="1">
    <citation type="submission" date="2014-11" db="EMBL/GenBank/DDBJ databases">
        <title>Complete genome sequence and analysis of Lactobacillus hokkaidonensis LOOC260T.</title>
        <authorList>
            <person name="Tanizawa Y."/>
            <person name="Tohno M."/>
            <person name="Kaminuma E."/>
            <person name="Nakamura Y."/>
            <person name="Arita M."/>
        </authorList>
    </citation>
    <scope>NUCLEOTIDE SEQUENCE [LARGE SCALE GENOMIC DNA]</scope>
    <source>
        <strain evidence="4 5">LOOC260</strain>
        <plasmid evidence="5">pLOOC260-1 DNA</plasmid>
    </source>
</reference>
<dbReference type="GO" id="GO:0004751">
    <property type="term" value="F:ribose-5-phosphate isomerase activity"/>
    <property type="evidence" value="ECO:0007669"/>
    <property type="project" value="UniProtKB-UniRule"/>
</dbReference>
<dbReference type="Pfam" id="PF06026">
    <property type="entry name" value="Rib_5-P_isom_A"/>
    <property type="match status" value="1"/>
</dbReference>
<dbReference type="SUPFAM" id="SSF75445">
    <property type="entry name" value="D-ribose-5-phosphate isomerase (RpiA), lid domain"/>
    <property type="match status" value="1"/>
</dbReference>
<dbReference type="PANTHER" id="PTHR11934">
    <property type="entry name" value="RIBOSE-5-PHOSPHATE ISOMERASE"/>
    <property type="match status" value="1"/>
</dbReference>
<feature type="active site" description="Proton acceptor" evidence="3">
    <location>
        <position position="112"/>
    </location>
</feature>
<feature type="binding site" evidence="3">
    <location>
        <begin position="90"/>
        <end position="93"/>
    </location>
    <ligand>
        <name>substrate</name>
    </ligand>
</feature>
<keyword evidence="4" id="KW-0614">Plasmid</keyword>
<dbReference type="UniPathway" id="UPA00115">
    <property type="reaction ID" value="UER00412"/>
</dbReference>
<dbReference type="EC" id="5.3.1.6" evidence="3"/>
<dbReference type="RefSeq" id="WP_010623237.1">
    <property type="nucleotide sequence ID" value="NZ_AP014681.1"/>
</dbReference>
<dbReference type="NCBIfam" id="NF001924">
    <property type="entry name" value="PRK00702.1"/>
    <property type="match status" value="1"/>
</dbReference>
<feature type="binding site" evidence="3">
    <location>
        <position position="130"/>
    </location>
    <ligand>
        <name>substrate</name>
    </ligand>
</feature>
<evidence type="ECO:0000256" key="1">
    <source>
        <dbReference type="ARBA" id="ARBA00001713"/>
    </source>
</evidence>
<dbReference type="GO" id="GO:0009052">
    <property type="term" value="P:pentose-phosphate shunt, non-oxidative branch"/>
    <property type="evidence" value="ECO:0007669"/>
    <property type="project" value="UniProtKB-UniRule"/>
</dbReference>
<dbReference type="Gene3D" id="3.40.50.1360">
    <property type="match status" value="1"/>
</dbReference>
<dbReference type="Proteomes" id="UP000031620">
    <property type="component" value="Plasmid pLOOC260-1"/>
</dbReference>
<organism evidence="4 5">
    <name type="scientific">Paucilactobacillus hokkaidonensis JCM 18461</name>
    <dbReference type="NCBI Taxonomy" id="1291742"/>
    <lineage>
        <taxon>Bacteria</taxon>
        <taxon>Bacillati</taxon>
        <taxon>Bacillota</taxon>
        <taxon>Bacilli</taxon>
        <taxon>Lactobacillales</taxon>
        <taxon>Lactobacillaceae</taxon>
        <taxon>Paucilactobacillus</taxon>
    </lineage>
</organism>
<dbReference type="InterPro" id="IPR037171">
    <property type="entry name" value="NagB/RpiA_transferase-like"/>
</dbReference>
<name>A0A0A1H2C6_9LACO</name>
<geneLocation type="plasmid" evidence="5">
    <name>pLOOC260-1 DNA</name>
</geneLocation>
<dbReference type="CDD" id="cd01398">
    <property type="entry name" value="RPI_A"/>
    <property type="match status" value="1"/>
</dbReference>
<gene>
    <name evidence="3" type="primary">rpiA</name>
    <name evidence="4" type="ORF">LOOC260_200770</name>
</gene>